<protein>
    <recommendedName>
        <fullName evidence="6">E3 ubiquitin protein ligase</fullName>
        <ecNumber evidence="6">2.3.2.27</ecNumber>
    </recommendedName>
</protein>
<evidence type="ECO:0000256" key="7">
    <source>
        <dbReference type="SAM" id="Coils"/>
    </source>
</evidence>
<dbReference type="EMBL" id="JADFTS010000005">
    <property type="protein sequence ID" value="KAF9604804.1"/>
    <property type="molecule type" value="Genomic_DNA"/>
</dbReference>
<feature type="coiled-coil region" evidence="7">
    <location>
        <begin position="51"/>
        <end position="78"/>
    </location>
</feature>
<dbReference type="GO" id="GO:0061630">
    <property type="term" value="F:ubiquitin protein ligase activity"/>
    <property type="evidence" value="ECO:0007669"/>
    <property type="project" value="UniProtKB-EC"/>
</dbReference>
<feature type="compositionally biased region" description="Basic and acidic residues" evidence="8">
    <location>
        <begin position="1"/>
        <end position="13"/>
    </location>
</feature>
<keyword evidence="5 6" id="KW-0539">Nucleus</keyword>
<evidence type="ECO:0000313" key="9">
    <source>
        <dbReference type="EMBL" id="KAF9604804.1"/>
    </source>
</evidence>
<evidence type="ECO:0000256" key="8">
    <source>
        <dbReference type="SAM" id="MobiDB-lite"/>
    </source>
</evidence>
<comment type="pathway">
    <text evidence="6">Protein modification; protein ubiquitination.</text>
</comment>
<name>A0A835HUA5_9MAGN</name>
<evidence type="ECO:0000313" key="10">
    <source>
        <dbReference type="Proteomes" id="UP000631114"/>
    </source>
</evidence>
<dbReference type="PANTHER" id="PTHR23163:SF8">
    <property type="entry name" value="E3 UBIQUITIN-PROTEIN LIGASE BRE1-LIKE 2"/>
    <property type="match status" value="1"/>
</dbReference>
<evidence type="ECO:0000256" key="6">
    <source>
        <dbReference type="RuleBase" id="RU365038"/>
    </source>
</evidence>
<dbReference type="Proteomes" id="UP000631114">
    <property type="component" value="Unassembled WGS sequence"/>
</dbReference>
<dbReference type="EC" id="2.3.2.27" evidence="6"/>
<comment type="similarity">
    <text evidence="6">Belongs to the BRE1 family.</text>
</comment>
<feature type="region of interest" description="Disordered" evidence="8">
    <location>
        <begin position="1"/>
        <end position="42"/>
    </location>
</feature>
<dbReference type="GO" id="GO:0005634">
    <property type="term" value="C:nucleus"/>
    <property type="evidence" value="ECO:0007669"/>
    <property type="project" value="UniProtKB-SubCell"/>
</dbReference>
<comment type="subcellular location">
    <subcellularLocation>
        <location evidence="1 6">Nucleus</location>
    </subcellularLocation>
</comment>
<keyword evidence="6" id="KW-0808">Transferase</keyword>
<accession>A0A835HUA5</accession>
<dbReference type="GO" id="GO:0033503">
    <property type="term" value="C:HULC complex"/>
    <property type="evidence" value="ECO:0007669"/>
    <property type="project" value="TreeGrafter"/>
</dbReference>
<keyword evidence="2 6" id="KW-0479">Metal-binding</keyword>
<evidence type="ECO:0000256" key="5">
    <source>
        <dbReference type="ARBA" id="ARBA00023242"/>
    </source>
</evidence>
<dbReference type="InterPro" id="IPR013956">
    <property type="entry name" value="E3_ubiquit_lig_Bre1"/>
</dbReference>
<dbReference type="GO" id="GO:0016567">
    <property type="term" value="P:protein ubiquitination"/>
    <property type="evidence" value="ECO:0007669"/>
    <property type="project" value="UniProtKB-UniRule"/>
</dbReference>
<reference evidence="9 10" key="1">
    <citation type="submission" date="2020-10" db="EMBL/GenBank/DDBJ databases">
        <title>The Coptis chinensis genome and diversification of protoberbering-type alkaloids.</title>
        <authorList>
            <person name="Wang B."/>
            <person name="Shu S."/>
            <person name="Song C."/>
            <person name="Liu Y."/>
        </authorList>
    </citation>
    <scope>NUCLEOTIDE SEQUENCE [LARGE SCALE GENOMIC DNA]</scope>
    <source>
        <strain evidence="9">HL-2020</strain>
        <tissue evidence="9">Leaf</tissue>
    </source>
</reference>
<comment type="caution">
    <text evidence="9">The sequence shown here is derived from an EMBL/GenBank/DDBJ whole genome shotgun (WGS) entry which is preliminary data.</text>
</comment>
<evidence type="ECO:0000256" key="3">
    <source>
        <dbReference type="ARBA" id="ARBA00022771"/>
    </source>
</evidence>
<keyword evidence="10" id="KW-1185">Reference proteome</keyword>
<evidence type="ECO:0000256" key="4">
    <source>
        <dbReference type="ARBA" id="ARBA00022833"/>
    </source>
</evidence>
<dbReference type="GO" id="GO:0006325">
    <property type="term" value="P:chromatin organization"/>
    <property type="evidence" value="ECO:0007669"/>
    <property type="project" value="UniProtKB-KW"/>
</dbReference>
<organism evidence="9 10">
    <name type="scientific">Coptis chinensis</name>
    <dbReference type="NCBI Taxonomy" id="261450"/>
    <lineage>
        <taxon>Eukaryota</taxon>
        <taxon>Viridiplantae</taxon>
        <taxon>Streptophyta</taxon>
        <taxon>Embryophyta</taxon>
        <taxon>Tracheophyta</taxon>
        <taxon>Spermatophyta</taxon>
        <taxon>Magnoliopsida</taxon>
        <taxon>Ranunculales</taxon>
        <taxon>Ranunculaceae</taxon>
        <taxon>Coptidoideae</taxon>
        <taxon>Coptis</taxon>
    </lineage>
</organism>
<keyword evidence="6 7" id="KW-0175">Coiled coil</keyword>
<keyword evidence="6" id="KW-0156">Chromatin regulator</keyword>
<comment type="catalytic activity">
    <reaction evidence="6">
        <text>S-ubiquitinyl-[E2 ubiquitin-conjugating enzyme]-L-cysteine + [acceptor protein]-L-lysine = [E2 ubiquitin-conjugating enzyme]-L-cysteine + N(6)-ubiquitinyl-[acceptor protein]-L-lysine.</text>
        <dbReference type="EC" id="2.3.2.27"/>
    </reaction>
</comment>
<evidence type="ECO:0000256" key="2">
    <source>
        <dbReference type="ARBA" id="ARBA00022723"/>
    </source>
</evidence>
<dbReference type="OrthoDB" id="10266039at2759"/>
<feature type="non-terminal residue" evidence="9">
    <location>
        <position position="112"/>
    </location>
</feature>
<keyword evidence="3 6" id="KW-0863">Zinc-finger</keyword>
<evidence type="ECO:0000256" key="1">
    <source>
        <dbReference type="ARBA" id="ARBA00004123"/>
    </source>
</evidence>
<dbReference type="PANTHER" id="PTHR23163">
    <property type="entry name" value="RING FINGER PROTEIN-RELATED"/>
    <property type="match status" value="1"/>
</dbReference>
<keyword evidence="6" id="KW-0833">Ubl conjugation pathway</keyword>
<keyword evidence="4 6" id="KW-0862">Zinc</keyword>
<gene>
    <name evidence="9" type="ORF">IFM89_010345</name>
</gene>
<dbReference type="GO" id="GO:0008270">
    <property type="term" value="F:zinc ion binding"/>
    <property type="evidence" value="ECO:0007669"/>
    <property type="project" value="UniProtKB-KW"/>
</dbReference>
<proteinExistence type="inferred from homology"/>
<dbReference type="AlphaFoldDB" id="A0A835HUA5"/>
<feature type="compositionally biased region" description="Polar residues" evidence="8">
    <location>
        <begin position="18"/>
        <end position="30"/>
    </location>
</feature>
<sequence>MEKEDGSEVPDSKRPHHQLTTSVSSTTNIMARSPPTSPDERPVDAVLQYQNQKLVQQLDAQKHELHDLEDRLRELSKQSSYDDSLIAVNKLYGISWLMKTAYKLWILLTALE</sequence>